<feature type="transmembrane region" description="Helical" evidence="6">
    <location>
        <begin position="396"/>
        <end position="419"/>
    </location>
</feature>
<dbReference type="EMBL" id="RRYP01009187">
    <property type="protein sequence ID" value="TNV79235.1"/>
    <property type="molecule type" value="Genomic_DNA"/>
</dbReference>
<dbReference type="AlphaFoldDB" id="A0A8J8T2A7"/>
<dbReference type="Proteomes" id="UP000785679">
    <property type="component" value="Unassembled WGS sequence"/>
</dbReference>
<dbReference type="PANTHER" id="PTHR12266">
    <property type="entry name" value="NA+/CA2+ K+ INDEPENDENT EXCHANGER"/>
    <property type="match status" value="1"/>
</dbReference>
<feature type="domain" description="Sodium/calcium exchanger membrane region" evidence="7">
    <location>
        <begin position="50"/>
        <end position="207"/>
    </location>
</feature>
<comment type="caution">
    <text evidence="8">The sequence shown here is derived from an EMBL/GenBank/DDBJ whole genome shotgun (WGS) entry which is preliminary data.</text>
</comment>
<keyword evidence="9" id="KW-1185">Reference proteome</keyword>
<feature type="transmembrane region" description="Helical" evidence="6">
    <location>
        <begin position="110"/>
        <end position="133"/>
    </location>
</feature>
<evidence type="ECO:0000256" key="6">
    <source>
        <dbReference type="SAM" id="Phobius"/>
    </source>
</evidence>
<evidence type="ECO:0000256" key="2">
    <source>
        <dbReference type="ARBA" id="ARBA00022448"/>
    </source>
</evidence>
<keyword evidence="5 6" id="KW-0472">Membrane</keyword>
<dbReference type="InterPro" id="IPR044880">
    <property type="entry name" value="NCX_ion-bd_dom_sf"/>
</dbReference>
<dbReference type="GO" id="GO:0016020">
    <property type="term" value="C:membrane"/>
    <property type="evidence" value="ECO:0007669"/>
    <property type="project" value="UniProtKB-SubCell"/>
</dbReference>
<dbReference type="Pfam" id="PF01699">
    <property type="entry name" value="Na_Ca_ex"/>
    <property type="match status" value="2"/>
</dbReference>
<organism evidence="8 9">
    <name type="scientific">Halteria grandinella</name>
    <dbReference type="NCBI Taxonomy" id="5974"/>
    <lineage>
        <taxon>Eukaryota</taxon>
        <taxon>Sar</taxon>
        <taxon>Alveolata</taxon>
        <taxon>Ciliophora</taxon>
        <taxon>Intramacronucleata</taxon>
        <taxon>Spirotrichea</taxon>
        <taxon>Stichotrichia</taxon>
        <taxon>Sporadotrichida</taxon>
        <taxon>Halteriidae</taxon>
        <taxon>Halteria</taxon>
    </lineage>
</organism>
<evidence type="ECO:0000256" key="4">
    <source>
        <dbReference type="ARBA" id="ARBA00022989"/>
    </source>
</evidence>
<evidence type="ECO:0000259" key="7">
    <source>
        <dbReference type="Pfam" id="PF01699"/>
    </source>
</evidence>
<feature type="transmembrane region" description="Helical" evidence="6">
    <location>
        <begin position="366"/>
        <end position="389"/>
    </location>
</feature>
<dbReference type="OrthoDB" id="2127281at2759"/>
<name>A0A8J8T2A7_HALGN</name>
<keyword evidence="3 6" id="KW-0812">Transmembrane</keyword>
<feature type="transmembrane region" description="Helical" evidence="6">
    <location>
        <begin position="469"/>
        <end position="486"/>
    </location>
</feature>
<dbReference type="InterPro" id="IPR051359">
    <property type="entry name" value="CaCA_antiporter"/>
</dbReference>
<feature type="transmembrane region" description="Helical" evidence="6">
    <location>
        <begin position="77"/>
        <end position="98"/>
    </location>
</feature>
<accession>A0A8J8T2A7</accession>
<keyword evidence="4 6" id="KW-1133">Transmembrane helix</keyword>
<gene>
    <name evidence="8" type="ORF">FGO68_gene5201</name>
</gene>
<feature type="domain" description="Sodium/calcium exchanger membrane region" evidence="7">
    <location>
        <begin position="335"/>
        <end position="482"/>
    </location>
</feature>
<feature type="transmembrane region" description="Helical" evidence="6">
    <location>
        <begin position="171"/>
        <end position="191"/>
    </location>
</feature>
<feature type="transmembrane region" description="Helical" evidence="6">
    <location>
        <begin position="35"/>
        <end position="56"/>
    </location>
</feature>
<protein>
    <recommendedName>
        <fullName evidence="7">Sodium/calcium exchanger membrane region domain-containing protein</fullName>
    </recommendedName>
</protein>
<dbReference type="Gene3D" id="1.20.1420.30">
    <property type="entry name" value="NCX, central ion-binding region"/>
    <property type="match status" value="2"/>
</dbReference>
<proteinExistence type="predicted"/>
<evidence type="ECO:0000256" key="1">
    <source>
        <dbReference type="ARBA" id="ARBA00004141"/>
    </source>
</evidence>
<evidence type="ECO:0000256" key="3">
    <source>
        <dbReference type="ARBA" id="ARBA00022692"/>
    </source>
</evidence>
<evidence type="ECO:0000313" key="8">
    <source>
        <dbReference type="EMBL" id="TNV79235.1"/>
    </source>
</evidence>
<dbReference type="GO" id="GO:0008324">
    <property type="term" value="F:monoatomic cation transmembrane transporter activity"/>
    <property type="evidence" value="ECO:0007669"/>
    <property type="project" value="TreeGrafter"/>
</dbReference>
<reference evidence="8" key="1">
    <citation type="submission" date="2019-06" db="EMBL/GenBank/DDBJ databases">
        <authorList>
            <person name="Zheng W."/>
        </authorList>
    </citation>
    <scope>NUCLEOTIDE SEQUENCE</scope>
    <source>
        <strain evidence="8">QDHG01</strain>
    </source>
</reference>
<keyword evidence="2" id="KW-0813">Transport</keyword>
<comment type="subcellular location">
    <subcellularLocation>
        <location evidence="1">Membrane</location>
        <topology evidence="1">Multi-pass membrane protein</topology>
    </subcellularLocation>
</comment>
<dbReference type="PANTHER" id="PTHR12266:SF0">
    <property type="entry name" value="MITOCHONDRIAL SODIUM_CALCIUM EXCHANGER PROTEIN"/>
    <property type="match status" value="1"/>
</dbReference>
<feature type="transmembrane region" description="Helical" evidence="6">
    <location>
        <begin position="334"/>
        <end position="360"/>
    </location>
</feature>
<feature type="transmembrane region" description="Helical" evidence="6">
    <location>
        <begin position="197"/>
        <end position="216"/>
    </location>
</feature>
<feature type="transmembrane region" description="Helical" evidence="6">
    <location>
        <begin position="439"/>
        <end position="457"/>
    </location>
</feature>
<evidence type="ECO:0000256" key="5">
    <source>
        <dbReference type="ARBA" id="ARBA00023136"/>
    </source>
</evidence>
<dbReference type="InterPro" id="IPR004837">
    <property type="entry name" value="NaCa_Exmemb"/>
</dbReference>
<evidence type="ECO:0000313" key="9">
    <source>
        <dbReference type="Proteomes" id="UP000785679"/>
    </source>
</evidence>
<sequence>MNTNHAQLSGSSFHSRIQQTLADVDAEFNRLQTSLTFFIFEVIFAGYVLLNLALIAEHFLMPSLLNIARRYRLSRDVTGIVVAIGNSVPELTTTMLSFMKHGVKMTEFGIASNIGCAVLTITVVPSVAILATLGKITLPSKLEAVQQSKKKLALEAEIKQRIMMITIYRDMGFFILALIVYDVILMKGIIYFYEACLIFGMLALYTLSIAGVNRYSKVIEKKMMRRPKFMQESERNNQEGEMEVIMVQRREIELSTYENPQEEHLDEIMQQKHLHQDECDSLLTDEQQPRDSKSDSHGGEQAPEGKVLHYLEIACSPTLTVLRHVLPLEKLPEVAFLVIVCIFFIATDFILTVVSVFSVYTRLSHVLIALIVIAWGSSPIELINLVIAAKRNELQLGLTSVLSGVVLAFYLLIPMAMLFKMAHRGTHEIQILQPIHSSHMLIYPALLVAFLSLAIYAKTGMKLGRGSAGGLLALYGGYMAWMAYALRNDPL</sequence>